<evidence type="ECO:0000259" key="13">
    <source>
        <dbReference type="PROSITE" id="PS51194"/>
    </source>
</evidence>
<keyword evidence="4" id="KW-0347">Helicase</keyword>
<dbReference type="SMART" id="SM00487">
    <property type="entry name" value="DEXDc"/>
    <property type="match status" value="1"/>
</dbReference>
<dbReference type="SUPFAM" id="SSF52540">
    <property type="entry name" value="P-loop containing nucleoside triphosphate hydrolases"/>
    <property type="match status" value="1"/>
</dbReference>
<evidence type="ECO:0000256" key="7">
    <source>
        <dbReference type="ARBA" id="ARBA00023254"/>
    </source>
</evidence>
<dbReference type="GO" id="GO:0016787">
    <property type="term" value="F:hydrolase activity"/>
    <property type="evidence" value="ECO:0007669"/>
    <property type="project" value="UniProtKB-KW"/>
</dbReference>
<evidence type="ECO:0000313" key="14">
    <source>
        <dbReference type="EMBL" id="KAJ3571066.1"/>
    </source>
</evidence>
<evidence type="ECO:0000256" key="6">
    <source>
        <dbReference type="ARBA" id="ARBA00023235"/>
    </source>
</evidence>
<evidence type="ECO:0000256" key="9">
    <source>
        <dbReference type="ARBA" id="ARBA00034808"/>
    </source>
</evidence>
<dbReference type="GO" id="GO:0003676">
    <property type="term" value="F:nucleic acid binding"/>
    <property type="evidence" value="ECO:0007669"/>
    <property type="project" value="InterPro"/>
</dbReference>
<dbReference type="EC" id="5.6.2.4" evidence="9"/>
<evidence type="ECO:0000256" key="4">
    <source>
        <dbReference type="ARBA" id="ARBA00022806"/>
    </source>
</evidence>
<gene>
    <name evidence="14" type="ORF">NP233_g4001</name>
</gene>
<dbReference type="InterPro" id="IPR036388">
    <property type="entry name" value="WH-like_DNA-bd_sf"/>
</dbReference>
<dbReference type="InterPro" id="IPR027417">
    <property type="entry name" value="P-loop_NTPase"/>
</dbReference>
<feature type="domain" description="Helicase C-terminal" evidence="13">
    <location>
        <begin position="413"/>
        <end position="625"/>
    </location>
</feature>
<evidence type="ECO:0000313" key="15">
    <source>
        <dbReference type="Proteomes" id="UP001213000"/>
    </source>
</evidence>
<dbReference type="FunFam" id="1.10.10.10:FF:000012">
    <property type="entry name" value="U5 small nuclear ribonucleoprotein helicase"/>
    <property type="match status" value="1"/>
</dbReference>
<organism evidence="14 15">
    <name type="scientific">Leucocoprinus birnbaumii</name>
    <dbReference type="NCBI Taxonomy" id="56174"/>
    <lineage>
        <taxon>Eukaryota</taxon>
        <taxon>Fungi</taxon>
        <taxon>Dikarya</taxon>
        <taxon>Basidiomycota</taxon>
        <taxon>Agaricomycotina</taxon>
        <taxon>Agaricomycetes</taxon>
        <taxon>Agaricomycetidae</taxon>
        <taxon>Agaricales</taxon>
        <taxon>Agaricineae</taxon>
        <taxon>Agaricaceae</taxon>
        <taxon>Leucocoprinus</taxon>
    </lineage>
</organism>
<dbReference type="Gene3D" id="3.40.50.300">
    <property type="entry name" value="P-loop containing nucleotide triphosphate hydrolases"/>
    <property type="match status" value="2"/>
</dbReference>
<dbReference type="GO" id="GO:0051321">
    <property type="term" value="P:meiotic cell cycle"/>
    <property type="evidence" value="ECO:0007669"/>
    <property type="project" value="UniProtKB-KW"/>
</dbReference>
<dbReference type="Gene3D" id="1.10.10.10">
    <property type="entry name" value="Winged helix-like DNA-binding domain superfamily/Winged helix DNA-binding domain"/>
    <property type="match status" value="1"/>
</dbReference>
<dbReference type="InterPro" id="IPR014001">
    <property type="entry name" value="Helicase_ATP-bd"/>
</dbReference>
<protein>
    <recommendedName>
        <fullName evidence="9">DNA 3'-5' helicase</fullName>
        <ecNumber evidence="9">5.6.2.4</ecNumber>
    </recommendedName>
</protein>
<reference evidence="14" key="1">
    <citation type="submission" date="2022-07" db="EMBL/GenBank/DDBJ databases">
        <title>Genome Sequence of Leucocoprinus birnbaumii.</title>
        <authorList>
            <person name="Buettner E."/>
        </authorList>
    </citation>
    <scope>NUCLEOTIDE SEQUENCE</scope>
    <source>
        <strain evidence="14">VT141</strain>
    </source>
</reference>
<dbReference type="PROSITE" id="PS51192">
    <property type="entry name" value="HELICASE_ATP_BIND_1"/>
    <property type="match status" value="1"/>
</dbReference>
<evidence type="ECO:0000256" key="10">
    <source>
        <dbReference type="ARBA" id="ARBA00048988"/>
    </source>
</evidence>
<dbReference type="PANTHER" id="PTHR47835">
    <property type="entry name" value="HFM1, ATP DEPENDENT DNA HELICASE HOMOLOG"/>
    <property type="match status" value="1"/>
</dbReference>
<feature type="compositionally biased region" description="Polar residues" evidence="11">
    <location>
        <begin position="132"/>
        <end position="146"/>
    </location>
</feature>
<feature type="region of interest" description="Disordered" evidence="11">
    <location>
        <begin position="126"/>
        <end position="146"/>
    </location>
</feature>
<dbReference type="InterPro" id="IPR011545">
    <property type="entry name" value="DEAD/DEAH_box_helicase_dom"/>
</dbReference>
<dbReference type="InterPro" id="IPR001650">
    <property type="entry name" value="Helicase_C-like"/>
</dbReference>
<dbReference type="SMART" id="SM00490">
    <property type="entry name" value="HELICc"/>
    <property type="match status" value="1"/>
</dbReference>
<dbReference type="GO" id="GO:0043138">
    <property type="term" value="F:3'-5' DNA helicase activity"/>
    <property type="evidence" value="ECO:0007669"/>
    <property type="project" value="UniProtKB-EC"/>
</dbReference>
<comment type="catalytic activity">
    <reaction evidence="8">
        <text>Couples ATP hydrolysis with the unwinding of duplex DNA by translocating in the 3'-5' direction.</text>
        <dbReference type="EC" id="5.6.2.4"/>
    </reaction>
</comment>
<evidence type="ECO:0000256" key="5">
    <source>
        <dbReference type="ARBA" id="ARBA00022840"/>
    </source>
</evidence>
<dbReference type="InterPro" id="IPR004179">
    <property type="entry name" value="Sec63-dom"/>
</dbReference>
<keyword evidence="3" id="KW-0378">Hydrolase</keyword>
<comment type="caution">
    <text evidence="14">The sequence shown here is derived from an EMBL/GenBank/DDBJ whole genome shotgun (WGS) entry which is preliminary data.</text>
</comment>
<keyword evidence="5" id="KW-0067">ATP-binding</keyword>
<dbReference type="Proteomes" id="UP001213000">
    <property type="component" value="Unassembled WGS sequence"/>
</dbReference>
<dbReference type="InterPro" id="IPR057842">
    <property type="entry name" value="WH_MER3"/>
</dbReference>
<name>A0AAD5VVI0_9AGAR</name>
<comment type="similarity">
    <text evidence="1">Belongs to the helicase family. SKI2 subfamily.</text>
</comment>
<evidence type="ECO:0000259" key="12">
    <source>
        <dbReference type="PROSITE" id="PS51192"/>
    </source>
</evidence>
<dbReference type="Pfam" id="PF02889">
    <property type="entry name" value="Sec63"/>
    <property type="match status" value="1"/>
</dbReference>
<dbReference type="PANTHER" id="PTHR47835:SF3">
    <property type="entry name" value="HELICASE FOR MEIOSIS 1"/>
    <property type="match status" value="1"/>
</dbReference>
<feature type="domain" description="Helicase ATP-binding" evidence="12">
    <location>
        <begin position="175"/>
        <end position="360"/>
    </location>
</feature>
<feature type="region of interest" description="Disordered" evidence="11">
    <location>
        <begin position="45"/>
        <end position="101"/>
    </location>
</feature>
<proteinExistence type="inferred from homology"/>
<dbReference type="EMBL" id="JANIEX010000204">
    <property type="protein sequence ID" value="KAJ3571066.1"/>
    <property type="molecule type" value="Genomic_DNA"/>
</dbReference>
<dbReference type="SMART" id="SM00973">
    <property type="entry name" value="Sec63"/>
    <property type="match status" value="1"/>
</dbReference>
<dbReference type="Pfam" id="PF00270">
    <property type="entry name" value="DEAD"/>
    <property type="match status" value="1"/>
</dbReference>
<keyword evidence="2" id="KW-0547">Nucleotide-binding</keyword>
<dbReference type="CDD" id="cd18795">
    <property type="entry name" value="SF2_C_Ski2"/>
    <property type="match status" value="1"/>
</dbReference>
<dbReference type="Pfam" id="PF00271">
    <property type="entry name" value="Helicase_C"/>
    <property type="match status" value="1"/>
</dbReference>
<evidence type="ECO:0000256" key="2">
    <source>
        <dbReference type="ARBA" id="ARBA00022741"/>
    </source>
</evidence>
<keyword evidence="15" id="KW-1185">Reference proteome</keyword>
<comment type="catalytic activity">
    <reaction evidence="10">
        <text>ATP + H2O = ADP + phosphate + H(+)</text>
        <dbReference type="Rhea" id="RHEA:13065"/>
        <dbReference type="ChEBI" id="CHEBI:15377"/>
        <dbReference type="ChEBI" id="CHEBI:15378"/>
        <dbReference type="ChEBI" id="CHEBI:30616"/>
        <dbReference type="ChEBI" id="CHEBI:43474"/>
        <dbReference type="ChEBI" id="CHEBI:456216"/>
        <dbReference type="EC" id="5.6.2.4"/>
    </reaction>
</comment>
<dbReference type="SUPFAM" id="SSF158702">
    <property type="entry name" value="Sec63 N-terminal domain-like"/>
    <property type="match status" value="1"/>
</dbReference>
<evidence type="ECO:0000256" key="3">
    <source>
        <dbReference type="ARBA" id="ARBA00022801"/>
    </source>
</evidence>
<dbReference type="Gene3D" id="1.10.3380.10">
    <property type="entry name" value="Sec63 N-terminal domain-like domain"/>
    <property type="match status" value="1"/>
</dbReference>
<accession>A0AAD5VVI0</accession>
<keyword evidence="6" id="KW-0413">Isomerase</keyword>
<evidence type="ECO:0000256" key="11">
    <source>
        <dbReference type="SAM" id="MobiDB-lite"/>
    </source>
</evidence>
<evidence type="ECO:0000256" key="8">
    <source>
        <dbReference type="ARBA" id="ARBA00034617"/>
    </source>
</evidence>
<dbReference type="InterPro" id="IPR052247">
    <property type="entry name" value="Meiotic_Crossover_Helicase"/>
</dbReference>
<dbReference type="PROSITE" id="PS51194">
    <property type="entry name" value="HELICASE_CTER"/>
    <property type="match status" value="1"/>
</dbReference>
<dbReference type="Pfam" id="PF23445">
    <property type="entry name" value="WHD_SNRNP200"/>
    <property type="match status" value="1"/>
</dbReference>
<dbReference type="SUPFAM" id="SSF46785">
    <property type="entry name" value="Winged helix' DNA-binding domain"/>
    <property type="match status" value="1"/>
</dbReference>
<evidence type="ECO:0000256" key="1">
    <source>
        <dbReference type="ARBA" id="ARBA00010140"/>
    </source>
</evidence>
<dbReference type="GO" id="GO:0005524">
    <property type="term" value="F:ATP binding"/>
    <property type="evidence" value="ECO:0007669"/>
    <property type="project" value="UniProtKB-KW"/>
</dbReference>
<feature type="compositionally biased region" description="Basic and acidic residues" evidence="11">
    <location>
        <begin position="1093"/>
        <end position="1105"/>
    </location>
</feature>
<feature type="compositionally biased region" description="Polar residues" evidence="11">
    <location>
        <begin position="77"/>
        <end position="101"/>
    </location>
</feature>
<keyword evidence="7" id="KW-0469">Meiosis</keyword>
<dbReference type="InterPro" id="IPR036390">
    <property type="entry name" value="WH_DNA-bd_sf"/>
</dbReference>
<feature type="region of interest" description="Disordered" evidence="11">
    <location>
        <begin position="1093"/>
        <end position="1120"/>
    </location>
</feature>
<feature type="compositionally biased region" description="Polar residues" evidence="11">
    <location>
        <begin position="45"/>
        <end position="68"/>
    </location>
</feature>
<sequence length="1341" mass="148878">MGGQVNLDEYDYLCNVGDELLESSHSRPSAQLSEDVFDEYMNELLTSSPSPPQRSGNLRSPSHAQSHQYAHFRSTVDIHSSNEGPSTPISSEQMLNGQPNLGNITGNLSAFDRARNGRNLHIKHTQPGISDFSDSGHSPDTIPTNKSRLVSDLPDIFRGIFKFPTFNAMQSHCFDHITSSTQDLVVSAPTGSGKTVLFELAIITLLTQAKSAQSKVVYMAPTKALCSERSRDWVSKFGPLGFKTCELTGDTAQFGRGAWGDAKKSTIVVTTVNFLLFERTYRILTLTKAEKWDSLTRNWQDSSTVLSQIRLFLVDEVHTLNETRGSTLEVVISRMKARNDSMRFILVSATVPNIHDIANWISSTRDGKAPCYVLQFGEEYRPCKLTRYVIGVPRSSKQNEFQYAAVLDAHIFPVLQQHSVMKPILIFCSTRKGTITTATILLKAYEEAEKRKERLPWARASRINACKVPFLPTLHDLASILPEVDLATNGIGVHHAGLGIGDRRLVEDLFLEGTLRVLIATSTLSVGVNLPAHTVVIRGVKLFQNNANVEYSDLDIIQMIGRAGRPQFGKPDGVAIIMCEPQLVGKYETLTQGKTILESSLHHNMLEHLNSEIALGTISNSQDAKTWLRGTFLYQRLQKNPDYYAIQQETGEVCKEKLDQIILQNIRLLESSELVRCNVLGSADTLESTEFGDIMSKFYVRQPTMASILSLPEKLSLREILETIAAAEEFATLRLRASEKPVYNILRTHNDIRFSITKVEKVQDKVFLLLQAVLGNISLSAPEMRQGDAQPQLDSLTVFKHAPKLAKVVVEVAIAKKNGVHLLHGLEVARCLTAKAWEDRPTILRQIEQIGEKSLKVLAEHGITTLDQLRQQLPARIEILLNRKAPFGHEVLASAAEIPQFALDASRVSVKSDGGKTPVQLEVSIQCSLKNQASAAKPKKKSRYHDMTTILTITSDLDLIDFRRTATKSLKETRTFNVIAKLAKPRGFVGNLVKQIIKPSIPPTEYPTLNTRPISSMALDLEEFENDPQFWEMDFSEASDPAQAAATKIQDKKQQSAGSVENCATQLRNGKYECSHTCADKSKCLHLCCREGKSQPAKQRGENNKGKQKVRPRPNDSNEEVIGMQSPFQRHMSSLERLHKQADVRNNLKMQQARLKPENPGSTSRKRKIKPIFDIQFTEVELRPSASRIAMDEPFEEDLPSVEELLLGKGGQKITDPIITPPTCSPEYIGVEFQAPSPKSEPPRKTPPLQPMQPLFILSGPDPHVSSQTLTSSVLKEAEVMSGGSPGQIAVSPAQVTELSVVDFVINPPVNTNDSGPAHIAHQEEFADLDEWLNSGFVETN</sequence>